<reference evidence="1" key="1">
    <citation type="submission" date="2022-07" db="EMBL/GenBank/DDBJ databases">
        <title>Phylogenomic reconstructions and comparative analyses of Kickxellomycotina fungi.</title>
        <authorList>
            <person name="Reynolds N.K."/>
            <person name="Stajich J.E."/>
            <person name="Barry K."/>
            <person name="Grigoriev I.V."/>
            <person name="Crous P."/>
            <person name="Smith M.E."/>
        </authorList>
    </citation>
    <scope>NUCLEOTIDE SEQUENCE</scope>
    <source>
        <strain evidence="1">RSA 1196</strain>
    </source>
</reference>
<name>A0A9W8E4H4_9FUNG</name>
<sequence>MTVEYDLCIPQLTAVSESAFTSPSQETQGFDALVVLFTNFNRLNDLAARFPFLRTALAAQQVNPSVTKEPTFLLCDHAPGSRLILSPTGSINDDTDDVRKF</sequence>
<keyword evidence="2" id="KW-1185">Reference proteome</keyword>
<dbReference type="OrthoDB" id="412814at2759"/>
<proteinExistence type="predicted"/>
<dbReference type="Proteomes" id="UP001150925">
    <property type="component" value="Unassembled WGS sequence"/>
</dbReference>
<accession>A0A9W8E4H4</accession>
<protein>
    <submittedName>
        <fullName evidence="1">Uncharacterized protein</fullName>
    </submittedName>
</protein>
<dbReference type="AlphaFoldDB" id="A0A9W8E4H4"/>
<gene>
    <name evidence="1" type="ORF">IWQ62_005673</name>
</gene>
<dbReference type="EMBL" id="JANBPY010002488">
    <property type="protein sequence ID" value="KAJ1954786.1"/>
    <property type="molecule type" value="Genomic_DNA"/>
</dbReference>
<feature type="non-terminal residue" evidence="1">
    <location>
        <position position="101"/>
    </location>
</feature>
<evidence type="ECO:0000313" key="2">
    <source>
        <dbReference type="Proteomes" id="UP001150925"/>
    </source>
</evidence>
<organism evidence="1 2">
    <name type="scientific">Dispira parvispora</name>
    <dbReference type="NCBI Taxonomy" id="1520584"/>
    <lineage>
        <taxon>Eukaryota</taxon>
        <taxon>Fungi</taxon>
        <taxon>Fungi incertae sedis</taxon>
        <taxon>Zoopagomycota</taxon>
        <taxon>Kickxellomycotina</taxon>
        <taxon>Dimargaritomycetes</taxon>
        <taxon>Dimargaritales</taxon>
        <taxon>Dimargaritaceae</taxon>
        <taxon>Dispira</taxon>
    </lineage>
</organism>
<evidence type="ECO:0000313" key="1">
    <source>
        <dbReference type="EMBL" id="KAJ1954786.1"/>
    </source>
</evidence>
<comment type="caution">
    <text evidence="1">The sequence shown here is derived from an EMBL/GenBank/DDBJ whole genome shotgun (WGS) entry which is preliminary data.</text>
</comment>